<sequence length="197" mass="22982">MATTKSKISNLLSILIATHITLSLASASYSNGAARKFGVDPFGGSGRSLSSSVAPLPCPRYDELWMPLISDLTVGSTSTHHPPMILPPIDIQWVWFCHTFNPVLYRQYCDSRFSKIMAKLFSTKRMKSALNRCRDIWIRRYPSEQFFVVHKRYVKRLRRKLRFEEKRNSNQRRVLSDSETVWWLNHTVEKIWPICME</sequence>
<accession>A0ACC0FXF8</accession>
<proteinExistence type="predicted"/>
<name>A0ACC0FXF8_9ERIC</name>
<evidence type="ECO:0000313" key="2">
    <source>
        <dbReference type="Proteomes" id="UP001060215"/>
    </source>
</evidence>
<keyword evidence="2" id="KW-1185">Reference proteome</keyword>
<comment type="caution">
    <text evidence="1">The sequence shown here is derived from an EMBL/GenBank/DDBJ whole genome shotgun (WGS) entry which is preliminary data.</text>
</comment>
<organism evidence="1 2">
    <name type="scientific">Camellia lanceoleosa</name>
    <dbReference type="NCBI Taxonomy" id="1840588"/>
    <lineage>
        <taxon>Eukaryota</taxon>
        <taxon>Viridiplantae</taxon>
        <taxon>Streptophyta</taxon>
        <taxon>Embryophyta</taxon>
        <taxon>Tracheophyta</taxon>
        <taxon>Spermatophyta</taxon>
        <taxon>Magnoliopsida</taxon>
        <taxon>eudicotyledons</taxon>
        <taxon>Gunneridae</taxon>
        <taxon>Pentapetalae</taxon>
        <taxon>asterids</taxon>
        <taxon>Ericales</taxon>
        <taxon>Theaceae</taxon>
        <taxon>Camellia</taxon>
    </lineage>
</organism>
<evidence type="ECO:0000313" key="1">
    <source>
        <dbReference type="EMBL" id="KAI7993124.1"/>
    </source>
</evidence>
<protein>
    <submittedName>
        <fullName evidence="1">C2 domain-containing protein</fullName>
    </submittedName>
</protein>
<gene>
    <name evidence="1" type="ORF">LOK49_LG12G02616</name>
</gene>
<reference evidence="1 2" key="1">
    <citation type="journal article" date="2022" name="Plant J.">
        <title>Chromosome-level genome of Camellia lanceoleosa provides a valuable resource for understanding genome evolution and self-incompatibility.</title>
        <authorList>
            <person name="Gong W."/>
            <person name="Xiao S."/>
            <person name="Wang L."/>
            <person name="Liao Z."/>
            <person name="Chang Y."/>
            <person name="Mo W."/>
            <person name="Hu G."/>
            <person name="Li W."/>
            <person name="Zhao G."/>
            <person name="Zhu H."/>
            <person name="Hu X."/>
            <person name="Ji K."/>
            <person name="Xiang X."/>
            <person name="Song Q."/>
            <person name="Yuan D."/>
            <person name="Jin S."/>
            <person name="Zhang L."/>
        </authorList>
    </citation>
    <scope>NUCLEOTIDE SEQUENCE [LARGE SCALE GENOMIC DNA]</scope>
    <source>
        <strain evidence="1">SQ_2022a</strain>
    </source>
</reference>
<dbReference type="Proteomes" id="UP001060215">
    <property type="component" value="Chromosome 13"/>
</dbReference>
<dbReference type="EMBL" id="CM045770">
    <property type="protein sequence ID" value="KAI7993124.1"/>
    <property type="molecule type" value="Genomic_DNA"/>
</dbReference>